<evidence type="ECO:0000256" key="11">
    <source>
        <dbReference type="ARBA" id="ARBA00069039"/>
    </source>
</evidence>
<comment type="caution">
    <text evidence="15">The sequence shown here is derived from an EMBL/GenBank/DDBJ whole genome shotgun (WGS) entry which is preliminary data.</text>
</comment>
<evidence type="ECO:0000256" key="9">
    <source>
        <dbReference type="ARBA" id="ARBA00023049"/>
    </source>
</evidence>
<dbReference type="Gene3D" id="3.30.70.340">
    <property type="entry name" value="Metallocarboxypeptidase-like"/>
    <property type="match status" value="1"/>
</dbReference>
<evidence type="ECO:0000256" key="5">
    <source>
        <dbReference type="ARBA" id="ARBA00022723"/>
    </source>
</evidence>
<keyword evidence="7" id="KW-0378">Hydrolase</keyword>
<keyword evidence="10" id="KW-1015">Disulfide bond</keyword>
<dbReference type="Pfam" id="PF00246">
    <property type="entry name" value="Peptidase_M14"/>
    <property type="match status" value="1"/>
</dbReference>
<evidence type="ECO:0000256" key="6">
    <source>
        <dbReference type="ARBA" id="ARBA00022729"/>
    </source>
</evidence>
<organism evidence="15 16">
    <name type="scientific">Daphnia sinensis</name>
    <dbReference type="NCBI Taxonomy" id="1820382"/>
    <lineage>
        <taxon>Eukaryota</taxon>
        <taxon>Metazoa</taxon>
        <taxon>Ecdysozoa</taxon>
        <taxon>Arthropoda</taxon>
        <taxon>Crustacea</taxon>
        <taxon>Branchiopoda</taxon>
        <taxon>Diplostraca</taxon>
        <taxon>Cladocera</taxon>
        <taxon>Anomopoda</taxon>
        <taxon>Daphniidae</taxon>
        <taxon>Daphnia</taxon>
        <taxon>Daphnia similis group</taxon>
    </lineage>
</organism>
<dbReference type="SMART" id="SM00631">
    <property type="entry name" value="Zn_pept"/>
    <property type="match status" value="1"/>
</dbReference>
<feature type="domain" description="Peptidase M14" evidence="14">
    <location>
        <begin position="129"/>
        <end position="435"/>
    </location>
</feature>
<dbReference type="CDD" id="cd03860">
    <property type="entry name" value="M14_CP_A-B_like"/>
    <property type="match status" value="1"/>
</dbReference>
<dbReference type="Pfam" id="PF02244">
    <property type="entry name" value="Propep_M14"/>
    <property type="match status" value="1"/>
</dbReference>
<dbReference type="GO" id="GO:0008270">
    <property type="term" value="F:zinc ion binding"/>
    <property type="evidence" value="ECO:0007669"/>
    <property type="project" value="InterPro"/>
</dbReference>
<name>A0AAD5PQC6_9CRUS</name>
<evidence type="ECO:0000256" key="3">
    <source>
        <dbReference type="ARBA" id="ARBA00022645"/>
    </source>
</evidence>
<dbReference type="SUPFAM" id="SSF53187">
    <property type="entry name" value="Zn-dependent exopeptidases"/>
    <property type="match status" value="1"/>
</dbReference>
<dbReference type="InterPro" id="IPR036990">
    <property type="entry name" value="M14A-like_propep"/>
</dbReference>
<evidence type="ECO:0000256" key="12">
    <source>
        <dbReference type="PROSITE-ProRule" id="PRU01379"/>
    </source>
</evidence>
<keyword evidence="3" id="KW-0121">Carboxypeptidase</keyword>
<dbReference type="InterPro" id="IPR000834">
    <property type="entry name" value="Peptidase_M14"/>
</dbReference>
<evidence type="ECO:0000256" key="8">
    <source>
        <dbReference type="ARBA" id="ARBA00022833"/>
    </source>
</evidence>
<dbReference type="GO" id="GO:0006508">
    <property type="term" value="P:proteolysis"/>
    <property type="evidence" value="ECO:0007669"/>
    <property type="project" value="UniProtKB-KW"/>
</dbReference>
<dbReference type="GO" id="GO:0005615">
    <property type="term" value="C:extracellular space"/>
    <property type="evidence" value="ECO:0007669"/>
    <property type="project" value="TreeGrafter"/>
</dbReference>
<feature type="signal peptide" evidence="13">
    <location>
        <begin position="1"/>
        <end position="16"/>
    </location>
</feature>
<dbReference type="EMBL" id="WJBH02000010">
    <property type="protein sequence ID" value="KAI9551430.1"/>
    <property type="molecule type" value="Genomic_DNA"/>
</dbReference>
<dbReference type="PROSITE" id="PS52035">
    <property type="entry name" value="PEPTIDASE_M14"/>
    <property type="match status" value="1"/>
</dbReference>
<feature type="chain" id="PRO_5042274145" description="Zinc carboxypeptidase A 1" evidence="13">
    <location>
        <begin position="17"/>
        <end position="439"/>
    </location>
</feature>
<evidence type="ECO:0000256" key="4">
    <source>
        <dbReference type="ARBA" id="ARBA00022670"/>
    </source>
</evidence>
<dbReference type="Gene3D" id="3.40.630.10">
    <property type="entry name" value="Zn peptidases"/>
    <property type="match status" value="1"/>
</dbReference>
<keyword evidence="8" id="KW-0862">Zinc</keyword>
<keyword evidence="9" id="KW-0482">Metalloprotease</keyword>
<dbReference type="AlphaFoldDB" id="A0AAD5PQC6"/>
<comment type="similarity">
    <text evidence="2 12">Belongs to the peptidase M14 family.</text>
</comment>
<protein>
    <recommendedName>
        <fullName evidence="11">Zinc carboxypeptidase A 1</fullName>
    </recommendedName>
</protein>
<dbReference type="InterPro" id="IPR003146">
    <property type="entry name" value="M14A_act_pep"/>
</dbReference>
<keyword evidence="4" id="KW-0645">Protease</keyword>
<sequence>MRFLLLLALLAASALAAQKRYDGYKVFQVKAKDLPSFHAIAKLHTEQSSIYDFWTEPRSLDDPIDIMVPPTYMEAFDQLLQTHNLHHRVKIADVQSAIENNLKGQAAPSVVQEPRSRSGSLRYKLNWTEYHDYTTIVLFLAELAQNYPNIVTLITIGKTHENREMYMVKISNNQTASATKNAIIVDGGIHAREWISPAWNTWLIHELVENYAAHPQYVDNLDWFILPVMNPDGYVYSFADDRLWRKNRNPVNGPCVGIDLNLEPLIFFYFTFVIFLFALTEGGAAGNGCDQTYHGPSAFSEDESANVRDAILSVANGRTKAYLTYHSYGQYWLTPWGYTADLPEDYPQLFDLAQNAVNSLTAVYGTQYTIGSSTNVLYVASGGSDDWAKGGAGIPYSYTVELRDTGDFGFLLPADQIIPNNLEMWEAMKVVAEYITGLV</sequence>
<proteinExistence type="inferred from homology"/>
<dbReference type="PANTHER" id="PTHR11705">
    <property type="entry name" value="PROTEASE FAMILY M14 CARBOXYPEPTIDASE A,B"/>
    <property type="match status" value="1"/>
</dbReference>
<gene>
    <name evidence="15" type="ORF">GHT06_021763</name>
</gene>
<evidence type="ECO:0000256" key="13">
    <source>
        <dbReference type="SAM" id="SignalP"/>
    </source>
</evidence>
<dbReference type="PRINTS" id="PR00765">
    <property type="entry name" value="CRBOXYPTASEA"/>
</dbReference>
<keyword evidence="6 13" id="KW-0732">Signal</keyword>
<keyword evidence="16" id="KW-1185">Reference proteome</keyword>
<dbReference type="GO" id="GO:0004181">
    <property type="term" value="F:metallocarboxypeptidase activity"/>
    <property type="evidence" value="ECO:0007669"/>
    <property type="project" value="InterPro"/>
</dbReference>
<accession>A0AAD5PQC6</accession>
<evidence type="ECO:0000313" key="15">
    <source>
        <dbReference type="EMBL" id="KAI9551430.1"/>
    </source>
</evidence>
<feature type="active site" description="Proton donor/acceptor" evidence="12">
    <location>
        <position position="401"/>
    </location>
</feature>
<dbReference type="SUPFAM" id="SSF54897">
    <property type="entry name" value="Protease propeptides/inhibitors"/>
    <property type="match status" value="1"/>
</dbReference>
<evidence type="ECO:0000313" key="16">
    <source>
        <dbReference type="Proteomes" id="UP000820818"/>
    </source>
</evidence>
<evidence type="ECO:0000256" key="2">
    <source>
        <dbReference type="ARBA" id="ARBA00005988"/>
    </source>
</evidence>
<evidence type="ECO:0000259" key="14">
    <source>
        <dbReference type="PROSITE" id="PS52035"/>
    </source>
</evidence>
<dbReference type="FunFam" id="3.30.70.340:FF:000002">
    <property type="entry name" value="Carboxypeptidase A"/>
    <property type="match status" value="1"/>
</dbReference>
<dbReference type="FunFam" id="3.40.630.10:FF:000001">
    <property type="entry name" value="Carboxypeptidase B"/>
    <property type="match status" value="1"/>
</dbReference>
<dbReference type="PANTHER" id="PTHR11705:SF91">
    <property type="entry name" value="FI01817P-RELATED"/>
    <property type="match status" value="1"/>
</dbReference>
<keyword evidence="5" id="KW-0479">Metal-binding</keyword>
<comment type="cofactor">
    <cofactor evidence="1">
        <name>Zn(2+)</name>
        <dbReference type="ChEBI" id="CHEBI:29105"/>
    </cofactor>
</comment>
<evidence type="ECO:0000256" key="1">
    <source>
        <dbReference type="ARBA" id="ARBA00001947"/>
    </source>
</evidence>
<dbReference type="Proteomes" id="UP000820818">
    <property type="component" value="Linkage Group LG10"/>
</dbReference>
<reference evidence="15 16" key="1">
    <citation type="submission" date="2022-05" db="EMBL/GenBank/DDBJ databases">
        <title>A multi-omics perspective on studying reproductive biology in Daphnia sinensis.</title>
        <authorList>
            <person name="Jia J."/>
        </authorList>
    </citation>
    <scope>NUCLEOTIDE SEQUENCE [LARGE SCALE GENOMIC DNA]</scope>
    <source>
        <strain evidence="15 16">WSL</strain>
    </source>
</reference>
<evidence type="ECO:0000256" key="10">
    <source>
        <dbReference type="ARBA" id="ARBA00023157"/>
    </source>
</evidence>
<evidence type="ECO:0000256" key="7">
    <source>
        <dbReference type="ARBA" id="ARBA00022801"/>
    </source>
</evidence>